<dbReference type="EMBL" id="QRJL01000007">
    <property type="protein sequence ID" value="RHH30757.1"/>
    <property type="molecule type" value="Genomic_DNA"/>
</dbReference>
<keyword evidence="1" id="KW-0812">Transmembrane</keyword>
<organism evidence="2 3">
    <name type="scientific">Bacteroides uniformis</name>
    <dbReference type="NCBI Taxonomy" id="820"/>
    <lineage>
        <taxon>Bacteria</taxon>
        <taxon>Pseudomonadati</taxon>
        <taxon>Bacteroidota</taxon>
        <taxon>Bacteroidia</taxon>
        <taxon>Bacteroidales</taxon>
        <taxon>Bacteroidaceae</taxon>
        <taxon>Bacteroides</taxon>
    </lineage>
</organism>
<evidence type="ECO:0000313" key="3">
    <source>
        <dbReference type="Proteomes" id="UP000283766"/>
    </source>
</evidence>
<proteinExistence type="predicted"/>
<gene>
    <name evidence="2" type="ORF">DW216_12355</name>
</gene>
<feature type="transmembrane region" description="Helical" evidence="1">
    <location>
        <begin position="14"/>
        <end position="32"/>
    </location>
</feature>
<dbReference type="AlphaFoldDB" id="A0A414WB80"/>
<accession>A0A414WB80</accession>
<keyword evidence="1" id="KW-1133">Transmembrane helix</keyword>
<evidence type="ECO:0000313" key="2">
    <source>
        <dbReference type="EMBL" id="RHH30757.1"/>
    </source>
</evidence>
<protein>
    <submittedName>
        <fullName evidence="2">Uncharacterized protein</fullName>
    </submittedName>
</protein>
<keyword evidence="1" id="KW-0472">Membrane</keyword>
<sequence>MQSYLKKDKVGHKFAAFCLIIFQTQMTLIIQIKNIKNPRHPRHLRHPRQSDSKFKFPDKLGVRVKGWPGIAPLPSAC</sequence>
<reference evidence="2 3" key="1">
    <citation type="submission" date="2018-08" db="EMBL/GenBank/DDBJ databases">
        <title>A genome reference for cultivated species of the human gut microbiota.</title>
        <authorList>
            <person name="Zou Y."/>
            <person name="Xue W."/>
            <person name="Luo G."/>
        </authorList>
    </citation>
    <scope>NUCLEOTIDE SEQUENCE [LARGE SCALE GENOMIC DNA]</scope>
    <source>
        <strain evidence="2 3">AM18-14LB</strain>
    </source>
</reference>
<dbReference type="Proteomes" id="UP000283766">
    <property type="component" value="Unassembled WGS sequence"/>
</dbReference>
<evidence type="ECO:0000256" key="1">
    <source>
        <dbReference type="SAM" id="Phobius"/>
    </source>
</evidence>
<name>A0A414WB80_BACUN</name>
<comment type="caution">
    <text evidence="2">The sequence shown here is derived from an EMBL/GenBank/DDBJ whole genome shotgun (WGS) entry which is preliminary data.</text>
</comment>